<evidence type="ECO:0000313" key="2">
    <source>
        <dbReference type="EMBL" id="MDA7417742.1"/>
    </source>
</evidence>
<feature type="domain" description="GIY-YIG" evidence="1">
    <location>
        <begin position="50"/>
        <end position="130"/>
    </location>
</feature>
<dbReference type="InterPro" id="IPR000305">
    <property type="entry name" value="GIY-YIG_endonuc"/>
</dbReference>
<proteinExistence type="predicted"/>
<dbReference type="RefSeq" id="WP_271428980.1">
    <property type="nucleotide sequence ID" value="NZ_JAQIPB010000007.1"/>
</dbReference>
<evidence type="ECO:0000313" key="3">
    <source>
        <dbReference type="Proteomes" id="UP001212602"/>
    </source>
</evidence>
<name>A0AAE3T1U2_9BURK</name>
<comment type="caution">
    <text evidence="2">The sequence shown here is derived from an EMBL/GenBank/DDBJ whole genome shotgun (WGS) entry which is preliminary data.</text>
</comment>
<keyword evidence="3" id="KW-1185">Reference proteome</keyword>
<sequence length="311" mass="34051">MNARPRTIQIFLPTGDPRGIQVAALTTSIVQVIEVPRPLLPAFMQMPESRQVGVYYLIGDDEERDRPAVYIGQTGTLGKRLGEHDVDPKRKFWNRALVAISLTHSLTQTHAMYLEWRSIQQANAAQRYTVENGTAGSKPHTPAWLEADCQDIFDTIRTLVSTLGQQFLEPLLPRAEPRLGDAPALPGELIGAAAAAEVFRCSGPQGAEATGQYTEEGMVVLKGSRARPEIVASMVSMSAGKHRQRLIDAGDLVLDNGTYLFQRDVLFRSPSGASDVVLGRSSNGWLEWRDSAGRTLDELKRKKAEEAAGSS</sequence>
<dbReference type="CDD" id="cd10447">
    <property type="entry name" value="GIY-YIG_unchar_2"/>
    <property type="match status" value="1"/>
</dbReference>
<dbReference type="Pfam" id="PF14267">
    <property type="entry name" value="DUF4357"/>
    <property type="match status" value="1"/>
</dbReference>
<protein>
    <submittedName>
        <fullName evidence="2">GIY-YIG nuclease family protein</fullName>
    </submittedName>
</protein>
<accession>A0AAE3T1U2</accession>
<dbReference type="PROSITE" id="PS50164">
    <property type="entry name" value="GIY_YIG"/>
    <property type="match status" value="1"/>
</dbReference>
<dbReference type="AlphaFoldDB" id="A0AAE3T1U2"/>
<organism evidence="2 3">
    <name type="scientific">Xenophilus arseniciresistens</name>
    <dbReference type="NCBI Taxonomy" id="1283306"/>
    <lineage>
        <taxon>Bacteria</taxon>
        <taxon>Pseudomonadati</taxon>
        <taxon>Pseudomonadota</taxon>
        <taxon>Betaproteobacteria</taxon>
        <taxon>Burkholderiales</taxon>
        <taxon>Comamonadaceae</taxon>
        <taxon>Xenophilus</taxon>
    </lineage>
</organism>
<dbReference type="EMBL" id="JAQIPB010000007">
    <property type="protein sequence ID" value="MDA7417742.1"/>
    <property type="molecule type" value="Genomic_DNA"/>
</dbReference>
<evidence type="ECO:0000259" key="1">
    <source>
        <dbReference type="PROSITE" id="PS50164"/>
    </source>
</evidence>
<reference evidence="2" key="1">
    <citation type="submission" date="2023-01" db="EMBL/GenBank/DDBJ databases">
        <title>Xenophilus mangrovi sp. nov., isolated from soil of Mangrove nature reserve.</title>
        <authorList>
            <person name="Xu S."/>
            <person name="Liu Z."/>
            <person name="Xu Y."/>
        </authorList>
    </citation>
    <scope>NUCLEOTIDE SEQUENCE</scope>
    <source>
        <strain evidence="2">YW8</strain>
    </source>
</reference>
<dbReference type="InterPro" id="IPR025579">
    <property type="entry name" value="DUF4357"/>
</dbReference>
<gene>
    <name evidence="2" type="ORF">PGB34_15370</name>
</gene>
<dbReference type="Proteomes" id="UP001212602">
    <property type="component" value="Unassembled WGS sequence"/>
</dbReference>